<organism evidence="1 2">
    <name type="scientific">Drosophila pseudoobscura pseudoobscura</name>
    <name type="common">Fruit fly</name>
    <dbReference type="NCBI Taxonomy" id="46245"/>
    <lineage>
        <taxon>Eukaryota</taxon>
        <taxon>Metazoa</taxon>
        <taxon>Ecdysozoa</taxon>
        <taxon>Arthropoda</taxon>
        <taxon>Hexapoda</taxon>
        <taxon>Insecta</taxon>
        <taxon>Pterygota</taxon>
        <taxon>Neoptera</taxon>
        <taxon>Endopterygota</taxon>
        <taxon>Diptera</taxon>
        <taxon>Brachycera</taxon>
        <taxon>Muscomorpha</taxon>
        <taxon>Ephydroidea</taxon>
        <taxon>Drosophilidae</taxon>
        <taxon>Drosophila</taxon>
        <taxon>Sophophora</taxon>
    </lineage>
</organism>
<proteinExistence type="predicted"/>
<reference evidence="2" key="1">
    <citation type="submission" date="2025-08" db="UniProtKB">
        <authorList>
            <consortium name="RefSeq"/>
        </authorList>
    </citation>
    <scope>IDENTIFICATION</scope>
    <source>
        <strain evidence="2">MV-25-SWS-2005</strain>
        <tissue evidence="2">Whole body</tissue>
    </source>
</reference>
<dbReference type="RefSeq" id="XP_002132996.3">
    <property type="nucleotide sequence ID" value="XM_002132960.3"/>
</dbReference>
<dbReference type="ExpressionAtlas" id="A0A6I8UY17">
    <property type="expression patterns" value="baseline"/>
</dbReference>
<dbReference type="Proteomes" id="UP000001819">
    <property type="component" value="Chromosome 4"/>
</dbReference>
<keyword evidence="1" id="KW-1185">Reference proteome</keyword>
<gene>
    <name evidence="2" type="primary">LOC6902451</name>
</gene>
<dbReference type="KEGG" id="dpo:6902451"/>
<sequence>MFRQINSARMCMAMRSLTRSVSVGPLRWNQKDPKSLVVWPQKEKSDTTNKEASALVVLKDEQKKLRLNRRDHLRQIYKESRTNPKVKEQVVYMPMDSKKINRKPLDPARVELVNRKWKENQQEIEIRMHKADKKKKYVSRFEMNAGRKEKIK</sequence>
<name>A0A6I8UY17_DROPS</name>
<evidence type="ECO:0000313" key="2">
    <source>
        <dbReference type="RefSeq" id="XP_002132996.3"/>
    </source>
</evidence>
<evidence type="ECO:0000313" key="1">
    <source>
        <dbReference type="Proteomes" id="UP000001819"/>
    </source>
</evidence>
<protein>
    <submittedName>
        <fullName evidence="2">Uncharacterized protein</fullName>
    </submittedName>
</protein>
<dbReference type="AlphaFoldDB" id="A0A6I8UY17"/>
<accession>A0A6I8UY17</accession>
<dbReference type="InParanoid" id="A0A6I8UY17"/>